<name>A0A0G0GEW4_9BACT</name>
<comment type="caution">
    <text evidence="2">The sequence shown here is derived from an EMBL/GenBank/DDBJ whole genome shotgun (WGS) entry which is preliminary data.</text>
</comment>
<dbReference type="GO" id="GO:0003677">
    <property type="term" value="F:DNA binding"/>
    <property type="evidence" value="ECO:0007669"/>
    <property type="project" value="InterPro"/>
</dbReference>
<accession>A0A0G0GEW4</accession>
<dbReference type="Proteomes" id="UP000034701">
    <property type="component" value="Unassembled WGS sequence"/>
</dbReference>
<dbReference type="Pfam" id="PF16326">
    <property type="entry name" value="ABC_tran_CTD"/>
    <property type="match status" value="1"/>
</dbReference>
<dbReference type="InterPro" id="IPR032524">
    <property type="entry name" value="ABC_tran_C"/>
</dbReference>
<gene>
    <name evidence="2" type="ORF">US45_C0059G0008</name>
</gene>
<organism evidence="2 3">
    <name type="scientific">Candidatus Nomurabacteria bacterium GW2011_GWA1_37_20</name>
    <dbReference type="NCBI Taxonomy" id="1618729"/>
    <lineage>
        <taxon>Bacteria</taxon>
        <taxon>Candidatus Nomuraibacteriota</taxon>
    </lineage>
</organism>
<evidence type="ECO:0000259" key="1">
    <source>
        <dbReference type="Pfam" id="PF16326"/>
    </source>
</evidence>
<evidence type="ECO:0000313" key="2">
    <source>
        <dbReference type="EMBL" id="KKQ29648.1"/>
    </source>
</evidence>
<dbReference type="AlphaFoldDB" id="A0A0G0GEW4"/>
<feature type="domain" description="ABC transporter Uup C-terminal" evidence="1">
    <location>
        <begin position="1"/>
        <end position="40"/>
    </location>
</feature>
<evidence type="ECO:0000313" key="3">
    <source>
        <dbReference type="Proteomes" id="UP000034701"/>
    </source>
</evidence>
<sequence length="56" mass="6749">MEQDINKVEEQIKKLEEKMVNPDFWNDKNKAQTVLKELRGVQIMEQGCLFKYDNNF</sequence>
<proteinExistence type="predicted"/>
<reference evidence="2 3" key="1">
    <citation type="journal article" date="2015" name="Nature">
        <title>rRNA introns, odd ribosomes, and small enigmatic genomes across a large radiation of phyla.</title>
        <authorList>
            <person name="Brown C.T."/>
            <person name="Hug L.A."/>
            <person name="Thomas B.C."/>
            <person name="Sharon I."/>
            <person name="Castelle C.J."/>
            <person name="Singh A."/>
            <person name="Wilkins M.J."/>
            <person name="Williams K.H."/>
            <person name="Banfield J.F."/>
        </authorList>
    </citation>
    <scope>NUCLEOTIDE SEQUENCE [LARGE SCALE GENOMIC DNA]</scope>
</reference>
<dbReference type="Gene3D" id="1.20.58.410">
    <property type="entry name" value="Release factor"/>
    <property type="match status" value="1"/>
</dbReference>
<protein>
    <recommendedName>
        <fullName evidence="1">ABC transporter Uup C-terminal domain-containing protein</fullName>
    </recommendedName>
</protein>
<dbReference type="EMBL" id="LBTA01000059">
    <property type="protein sequence ID" value="KKQ29648.1"/>
    <property type="molecule type" value="Genomic_DNA"/>
</dbReference>